<organism evidence="5 6">
    <name type="scientific">Candidatus Flavonifractor intestinipullorum</name>
    <dbReference type="NCBI Taxonomy" id="2838587"/>
    <lineage>
        <taxon>Bacteria</taxon>
        <taxon>Bacillati</taxon>
        <taxon>Bacillota</taxon>
        <taxon>Clostridia</taxon>
        <taxon>Eubacteriales</taxon>
        <taxon>Oscillospiraceae</taxon>
        <taxon>Flavonifractor</taxon>
    </lineage>
</organism>
<reference evidence="5" key="2">
    <citation type="submission" date="2021-04" db="EMBL/GenBank/DDBJ databases">
        <authorList>
            <person name="Gilroy R."/>
        </authorList>
    </citation>
    <scope>NUCLEOTIDE SEQUENCE</scope>
    <source>
        <strain evidence="5">CHK189-11263</strain>
    </source>
</reference>
<dbReference type="Pfam" id="PF04079">
    <property type="entry name" value="SMC_ScpB"/>
    <property type="match status" value="1"/>
</dbReference>
<evidence type="ECO:0000256" key="2">
    <source>
        <dbReference type="ARBA" id="ARBA00022618"/>
    </source>
</evidence>
<proteinExistence type="predicted"/>
<sequence length="199" mass="22035">MDAQNELESAIEAILFAAGDPVGVERLCLALDLDRVSVDGACRRLADRYRYERRGIRLVRLGTAYQLCSAPEQADAVRRALESRRPARLSQTALEVLSVIAYFQPITRAYIDQIRGVDSAYTVGILLDRGLIEECGRLNVPGRPIQYRTTADFLRVFSLSSLEDLPELPSVSAEEERTGQAIQARLEELRAEENAGGAP</sequence>
<dbReference type="GO" id="GO:0051304">
    <property type="term" value="P:chromosome separation"/>
    <property type="evidence" value="ECO:0007669"/>
    <property type="project" value="InterPro"/>
</dbReference>
<protein>
    <submittedName>
        <fullName evidence="5">SMC-Scp complex subunit ScpB</fullName>
    </submittedName>
</protein>
<dbReference type="GO" id="GO:0051301">
    <property type="term" value="P:cell division"/>
    <property type="evidence" value="ECO:0007669"/>
    <property type="project" value="UniProtKB-KW"/>
</dbReference>
<keyword evidence="2" id="KW-0132">Cell division</keyword>
<evidence type="ECO:0000256" key="3">
    <source>
        <dbReference type="ARBA" id="ARBA00022829"/>
    </source>
</evidence>
<dbReference type="PANTHER" id="PTHR34298:SF2">
    <property type="entry name" value="SEGREGATION AND CONDENSATION PROTEIN B"/>
    <property type="match status" value="1"/>
</dbReference>
<dbReference type="Gene3D" id="1.10.10.10">
    <property type="entry name" value="Winged helix-like DNA-binding domain superfamily/Winged helix DNA-binding domain"/>
    <property type="match status" value="2"/>
</dbReference>
<keyword evidence="3" id="KW-0159">Chromosome partition</keyword>
<dbReference type="Proteomes" id="UP000824208">
    <property type="component" value="Unassembled WGS sequence"/>
</dbReference>
<keyword evidence="1" id="KW-0963">Cytoplasm</keyword>
<dbReference type="InterPro" id="IPR005234">
    <property type="entry name" value="ScpB_csome_segregation"/>
</dbReference>
<keyword evidence="4" id="KW-0131">Cell cycle</keyword>
<dbReference type="SUPFAM" id="SSF46785">
    <property type="entry name" value="Winged helix' DNA-binding domain"/>
    <property type="match status" value="2"/>
</dbReference>
<dbReference type="PANTHER" id="PTHR34298">
    <property type="entry name" value="SEGREGATION AND CONDENSATION PROTEIN B"/>
    <property type="match status" value="1"/>
</dbReference>
<accession>A0A9D2MCD3</accession>
<evidence type="ECO:0000256" key="1">
    <source>
        <dbReference type="ARBA" id="ARBA00022490"/>
    </source>
</evidence>
<dbReference type="EMBL" id="DWYC01000094">
    <property type="protein sequence ID" value="HJB58037.1"/>
    <property type="molecule type" value="Genomic_DNA"/>
</dbReference>
<dbReference type="NCBIfam" id="TIGR00281">
    <property type="entry name" value="SMC-Scp complex subunit ScpB"/>
    <property type="match status" value="1"/>
</dbReference>
<dbReference type="AlphaFoldDB" id="A0A9D2MCD3"/>
<comment type="caution">
    <text evidence="5">The sequence shown here is derived from an EMBL/GenBank/DDBJ whole genome shotgun (WGS) entry which is preliminary data.</text>
</comment>
<evidence type="ECO:0000313" key="6">
    <source>
        <dbReference type="Proteomes" id="UP000824208"/>
    </source>
</evidence>
<dbReference type="InterPro" id="IPR036390">
    <property type="entry name" value="WH_DNA-bd_sf"/>
</dbReference>
<evidence type="ECO:0000313" key="5">
    <source>
        <dbReference type="EMBL" id="HJB58037.1"/>
    </source>
</evidence>
<dbReference type="PIRSF" id="PIRSF019345">
    <property type="entry name" value="ScpB"/>
    <property type="match status" value="1"/>
</dbReference>
<dbReference type="InterPro" id="IPR036388">
    <property type="entry name" value="WH-like_DNA-bd_sf"/>
</dbReference>
<reference evidence="5" key="1">
    <citation type="journal article" date="2021" name="PeerJ">
        <title>Extensive microbial diversity within the chicken gut microbiome revealed by metagenomics and culture.</title>
        <authorList>
            <person name="Gilroy R."/>
            <person name="Ravi A."/>
            <person name="Getino M."/>
            <person name="Pursley I."/>
            <person name="Horton D.L."/>
            <person name="Alikhan N.F."/>
            <person name="Baker D."/>
            <person name="Gharbi K."/>
            <person name="Hall N."/>
            <person name="Watson M."/>
            <person name="Adriaenssens E.M."/>
            <person name="Foster-Nyarko E."/>
            <person name="Jarju S."/>
            <person name="Secka A."/>
            <person name="Antonio M."/>
            <person name="Oren A."/>
            <person name="Chaudhuri R.R."/>
            <person name="La Ragione R."/>
            <person name="Hildebrand F."/>
            <person name="Pallen M.J."/>
        </authorList>
    </citation>
    <scope>NUCLEOTIDE SEQUENCE</scope>
    <source>
        <strain evidence="5">CHK189-11263</strain>
    </source>
</reference>
<evidence type="ECO:0000256" key="4">
    <source>
        <dbReference type="ARBA" id="ARBA00023306"/>
    </source>
</evidence>
<gene>
    <name evidence="5" type="primary">scpB</name>
    <name evidence="5" type="ORF">H9714_10865</name>
</gene>
<name>A0A9D2MCD3_9FIRM</name>